<protein>
    <submittedName>
        <fullName evidence="1">Uncharacterized protein</fullName>
    </submittedName>
</protein>
<dbReference type="Ensembl" id="ENSOSIT00000018751.1">
    <property type="protein sequence ID" value="ENSOSIP00000017754.1"/>
    <property type="gene ID" value="ENSOSIG00000009669.1"/>
</dbReference>
<organism evidence="1 2">
    <name type="scientific">Oryzias sinensis</name>
    <name type="common">Chinese medaka</name>
    <dbReference type="NCBI Taxonomy" id="183150"/>
    <lineage>
        <taxon>Eukaryota</taxon>
        <taxon>Metazoa</taxon>
        <taxon>Chordata</taxon>
        <taxon>Craniata</taxon>
        <taxon>Vertebrata</taxon>
        <taxon>Euteleostomi</taxon>
        <taxon>Actinopterygii</taxon>
        <taxon>Neopterygii</taxon>
        <taxon>Teleostei</taxon>
        <taxon>Neoteleostei</taxon>
        <taxon>Acanthomorphata</taxon>
        <taxon>Ovalentaria</taxon>
        <taxon>Atherinomorphae</taxon>
        <taxon>Beloniformes</taxon>
        <taxon>Adrianichthyidae</taxon>
        <taxon>Oryziinae</taxon>
        <taxon>Oryzias</taxon>
    </lineage>
</organism>
<accession>A0A8C7XS74</accession>
<dbReference type="Proteomes" id="UP000694383">
    <property type="component" value="Unplaced"/>
</dbReference>
<dbReference type="AlphaFoldDB" id="A0A8C7XS74"/>
<sequence length="65" mass="7230">MDIQSVGVHPLCLGSFFHYLLKAMYKLAVLEMRLHICAKIGTHTHIHIWDSGADGGAEGRVQDQL</sequence>
<name>A0A8C7XS74_9TELE</name>
<proteinExistence type="predicted"/>
<evidence type="ECO:0000313" key="1">
    <source>
        <dbReference type="Ensembl" id="ENSOSIP00000017754.1"/>
    </source>
</evidence>
<keyword evidence="2" id="KW-1185">Reference proteome</keyword>
<evidence type="ECO:0000313" key="2">
    <source>
        <dbReference type="Proteomes" id="UP000694383"/>
    </source>
</evidence>
<reference evidence="1" key="2">
    <citation type="submission" date="2025-09" db="UniProtKB">
        <authorList>
            <consortium name="Ensembl"/>
        </authorList>
    </citation>
    <scope>IDENTIFICATION</scope>
</reference>
<reference evidence="1" key="1">
    <citation type="submission" date="2025-08" db="UniProtKB">
        <authorList>
            <consortium name="Ensembl"/>
        </authorList>
    </citation>
    <scope>IDENTIFICATION</scope>
</reference>